<dbReference type="EMBL" id="JAXLPB010000001">
    <property type="protein sequence ID" value="MDY8108279.1"/>
    <property type="molecule type" value="Genomic_DNA"/>
</dbReference>
<sequence length="547" mass="60199">MTLTLRPYQRESLDALYDYWDTQRGSPLIVLPTGAGKSLVIAKMVEELLAQFPELRIAIVTHSKELIVQNFKELIGLWPGAPAGIYSASVGKRDTHSRILFCGVQSVYNKTRQIGPRDLIIVDEAHLIPRNSATMYGKFFAGMGEITEDMRICGLTATPYRMDSGMLAEGPDAMFDAIVYEANVGDLIRDGYLSPLISKASAAKIDMRGVHTRAGEFVASEMEAAAMKGDLVERAVQELVAYGQDRRAWLAFCTTVKHAHAVRDEIRKHGLTAEAVHGELSKGERESAIERFRRGEIRCLTSVNVLSIGFNVPHVDMVALMRGTRSTGMYVQQVGRGFRTAPGKENALILDFASVIRMHGPVDDVSVLSKKASVPSADDKDEDGFPAKECPQCDTIVSISVMECPDCGHVWEPAQLAPRHDAEADATTGILSSEKVPPQAIPVVRWDWKKWKKEGSPDSIRVTYVAGLATYSEWVCPEHGGYAGEKAASWWAMHGGSMPPPKTTVEAIERRNELATPSSVTVKPAKHNPRYFDVVGRSFNEQQERAA</sequence>
<dbReference type="SMART" id="SM00487">
    <property type="entry name" value="DEXDc"/>
    <property type="match status" value="1"/>
</dbReference>
<protein>
    <submittedName>
        <fullName evidence="3">DEAD/DEAH box helicase</fullName>
    </submittedName>
</protein>
<comment type="caution">
    <text evidence="3">The sequence shown here is derived from an EMBL/GenBank/DDBJ whole genome shotgun (WGS) entry which is preliminary data.</text>
</comment>
<feature type="domain" description="Helicase C-terminal" evidence="2">
    <location>
        <begin position="235"/>
        <end position="382"/>
    </location>
</feature>
<dbReference type="PROSITE" id="PS51194">
    <property type="entry name" value="HELICASE_CTER"/>
    <property type="match status" value="1"/>
</dbReference>
<evidence type="ECO:0000313" key="3">
    <source>
        <dbReference type="EMBL" id="MDY8108279.1"/>
    </source>
</evidence>
<dbReference type="Pfam" id="PF00271">
    <property type="entry name" value="Helicase_C"/>
    <property type="match status" value="1"/>
</dbReference>
<evidence type="ECO:0000313" key="4">
    <source>
        <dbReference type="Proteomes" id="UP001294412"/>
    </source>
</evidence>
<evidence type="ECO:0000259" key="2">
    <source>
        <dbReference type="PROSITE" id="PS51194"/>
    </source>
</evidence>
<keyword evidence="3" id="KW-0378">Hydrolase</keyword>
<dbReference type="PANTHER" id="PTHR47396:SF1">
    <property type="entry name" value="ATP-DEPENDENT HELICASE IRC3-RELATED"/>
    <property type="match status" value="1"/>
</dbReference>
<dbReference type="InterPro" id="IPR027417">
    <property type="entry name" value="P-loop_NTPase"/>
</dbReference>
<organism evidence="3 4">
    <name type="scientific">Fulvimarina uroteuthidis</name>
    <dbReference type="NCBI Taxonomy" id="3098149"/>
    <lineage>
        <taxon>Bacteria</taxon>
        <taxon>Pseudomonadati</taxon>
        <taxon>Pseudomonadota</taxon>
        <taxon>Alphaproteobacteria</taxon>
        <taxon>Hyphomicrobiales</taxon>
        <taxon>Aurantimonadaceae</taxon>
        <taxon>Fulvimarina</taxon>
    </lineage>
</organism>
<keyword evidence="4" id="KW-1185">Reference proteome</keyword>
<dbReference type="GO" id="GO:0004386">
    <property type="term" value="F:helicase activity"/>
    <property type="evidence" value="ECO:0007669"/>
    <property type="project" value="UniProtKB-KW"/>
</dbReference>
<keyword evidence="3" id="KW-0547">Nucleotide-binding</keyword>
<proteinExistence type="predicted"/>
<dbReference type="Pfam" id="PF10571">
    <property type="entry name" value="UPF0547"/>
    <property type="match status" value="1"/>
</dbReference>
<dbReference type="InterPro" id="IPR050742">
    <property type="entry name" value="Helicase_Restrict-Modif_Enz"/>
</dbReference>
<accession>A0ABU5I0E5</accession>
<dbReference type="Proteomes" id="UP001294412">
    <property type="component" value="Unassembled WGS sequence"/>
</dbReference>
<dbReference type="PANTHER" id="PTHR47396">
    <property type="entry name" value="TYPE I RESTRICTION ENZYME ECOKI R PROTEIN"/>
    <property type="match status" value="1"/>
</dbReference>
<dbReference type="Gene3D" id="3.40.50.300">
    <property type="entry name" value="P-loop containing nucleotide triphosphate hydrolases"/>
    <property type="match status" value="2"/>
</dbReference>
<dbReference type="InterPro" id="IPR018886">
    <property type="entry name" value="UPF0547"/>
</dbReference>
<dbReference type="SMART" id="SM00490">
    <property type="entry name" value="HELICc"/>
    <property type="match status" value="1"/>
</dbReference>
<dbReference type="SUPFAM" id="SSF52540">
    <property type="entry name" value="P-loop containing nucleoside triphosphate hydrolases"/>
    <property type="match status" value="1"/>
</dbReference>
<dbReference type="InterPro" id="IPR001650">
    <property type="entry name" value="Helicase_C-like"/>
</dbReference>
<gene>
    <name evidence="3" type="ORF">U0C82_03830</name>
</gene>
<feature type="domain" description="Helicase ATP-binding" evidence="1">
    <location>
        <begin position="18"/>
        <end position="159"/>
    </location>
</feature>
<dbReference type="InterPro" id="IPR014001">
    <property type="entry name" value="Helicase_ATP-bd"/>
</dbReference>
<evidence type="ECO:0000259" key="1">
    <source>
        <dbReference type="PROSITE" id="PS51192"/>
    </source>
</evidence>
<dbReference type="RefSeq" id="WP_322185729.1">
    <property type="nucleotide sequence ID" value="NZ_JAXLPB010000001.1"/>
</dbReference>
<dbReference type="Pfam" id="PF04851">
    <property type="entry name" value="ResIII"/>
    <property type="match status" value="1"/>
</dbReference>
<name>A0ABU5I0E5_9HYPH</name>
<keyword evidence="3" id="KW-0067">ATP-binding</keyword>
<keyword evidence="3" id="KW-0347">Helicase</keyword>
<dbReference type="PROSITE" id="PS51192">
    <property type="entry name" value="HELICASE_ATP_BIND_1"/>
    <property type="match status" value="1"/>
</dbReference>
<reference evidence="3 4" key="1">
    <citation type="submission" date="2023-12" db="EMBL/GenBank/DDBJ databases">
        <title>Description of Novel Strain Fulvimarina sp. 2208YS6-2-32 isolated from Uroteuthis (Photololigo) edulis.</title>
        <authorList>
            <person name="Park J.-S."/>
        </authorList>
    </citation>
    <scope>NUCLEOTIDE SEQUENCE [LARGE SCALE GENOMIC DNA]</scope>
    <source>
        <strain evidence="3 4">2208YS6-2-32</strain>
    </source>
</reference>
<dbReference type="InterPro" id="IPR006935">
    <property type="entry name" value="Helicase/UvrB_N"/>
</dbReference>